<feature type="transmembrane region" description="Helical" evidence="5">
    <location>
        <begin position="226"/>
        <end position="245"/>
    </location>
</feature>
<feature type="transmembrane region" description="Helical" evidence="5">
    <location>
        <begin position="257"/>
        <end position="277"/>
    </location>
</feature>
<evidence type="ECO:0000256" key="5">
    <source>
        <dbReference type="SAM" id="Phobius"/>
    </source>
</evidence>
<keyword evidence="3 5" id="KW-1133">Transmembrane helix</keyword>
<feature type="transmembrane region" description="Helical" evidence="5">
    <location>
        <begin position="480"/>
        <end position="503"/>
    </location>
</feature>
<dbReference type="EMBL" id="JADNRY010000032">
    <property type="protein sequence ID" value="KAF9071459.1"/>
    <property type="molecule type" value="Genomic_DNA"/>
</dbReference>
<dbReference type="OrthoDB" id="9986881at2759"/>
<proteinExistence type="predicted"/>
<dbReference type="GO" id="GO:0042908">
    <property type="term" value="P:xenobiotic transport"/>
    <property type="evidence" value="ECO:0007669"/>
    <property type="project" value="UniProtKB-ARBA"/>
</dbReference>
<feature type="transmembrane region" description="Helical" evidence="5">
    <location>
        <begin position="407"/>
        <end position="425"/>
    </location>
</feature>
<dbReference type="InterPro" id="IPR011701">
    <property type="entry name" value="MFS"/>
</dbReference>
<evidence type="ECO:0000256" key="3">
    <source>
        <dbReference type="ARBA" id="ARBA00022989"/>
    </source>
</evidence>
<dbReference type="InterPro" id="IPR020846">
    <property type="entry name" value="MFS_dom"/>
</dbReference>
<sequence length="540" mass="59505">MSRLHSPGLTLPARVFENSLNHSASSSVTVLESSSLHLSDLNREIADDEARMEMYGGDDVRDPPQLCHKKKAEQISSEPSPVTWDDFDPQNPQHWSRLRKWLLTILISVMTINHIRSSAPTSATSRIMEQFSISSEIADLITSVFLLGYVFGPFVSGPGSEMFGRKPVLAVSMTLYTLFILGQALAPNIQTLLVTRFFSGFFAVAPLSIGGGLLADIWPADGRGPATSLFTASVFLGPVLGPLVGGFVAESSLKWNFIFWIMFMFAAASTLLMLVFLPETYAPVLLQKKARRLRKQAITPEAKQAIFAEHEKQDFKFSALVHRTLFRPFQMLLLEPILVLVTIYLSVVYGVLYALFEALPIIFIERHGFTLSQNGLVFIGVGIGSTLGAALNYYFSIVFPPAEYRLYGAMVGAPALVIGAFWLGWTGEYTSVPWAAPAVATIVLGFAISLIFMSFLSYLIDTYLMYSASAFAANTAVRSAVGAAFPLFTVQILLLAPSPFLFYKYGARIRAGSKFAPCIDLKIAKELESEERHRVKLEQV</sequence>
<comment type="caution">
    <text evidence="7">The sequence shown here is derived from an EMBL/GenBank/DDBJ whole genome shotgun (WGS) entry which is preliminary data.</text>
</comment>
<dbReference type="GO" id="GO:0005886">
    <property type="term" value="C:plasma membrane"/>
    <property type="evidence" value="ECO:0007669"/>
    <property type="project" value="TreeGrafter"/>
</dbReference>
<dbReference type="GO" id="GO:0022857">
    <property type="term" value="F:transmembrane transporter activity"/>
    <property type="evidence" value="ECO:0007669"/>
    <property type="project" value="InterPro"/>
</dbReference>
<gene>
    <name evidence="7" type="ORF">BDP27DRAFT_1322178</name>
</gene>
<protein>
    <submittedName>
        <fullName evidence="7">Major facilitator superfamily domain-containing protein</fullName>
    </submittedName>
</protein>
<dbReference type="CDD" id="cd17323">
    <property type="entry name" value="MFS_Tpo1_MDR_like"/>
    <property type="match status" value="1"/>
</dbReference>
<accession>A0A9P5PSF8</accession>
<evidence type="ECO:0000256" key="4">
    <source>
        <dbReference type="ARBA" id="ARBA00023136"/>
    </source>
</evidence>
<feature type="transmembrane region" description="Helical" evidence="5">
    <location>
        <begin position="337"/>
        <end position="364"/>
    </location>
</feature>
<dbReference type="GO" id="GO:0140115">
    <property type="term" value="P:export across plasma membrane"/>
    <property type="evidence" value="ECO:0007669"/>
    <property type="project" value="UniProtKB-ARBA"/>
</dbReference>
<feature type="transmembrane region" description="Helical" evidence="5">
    <location>
        <begin position="437"/>
        <end position="460"/>
    </location>
</feature>
<dbReference type="PROSITE" id="PS50850">
    <property type="entry name" value="MFS"/>
    <property type="match status" value="1"/>
</dbReference>
<evidence type="ECO:0000259" key="6">
    <source>
        <dbReference type="PROSITE" id="PS50850"/>
    </source>
</evidence>
<keyword evidence="4 5" id="KW-0472">Membrane</keyword>
<dbReference type="InterPro" id="IPR036259">
    <property type="entry name" value="MFS_trans_sf"/>
</dbReference>
<dbReference type="Gene3D" id="1.20.1250.20">
    <property type="entry name" value="MFS general substrate transporter like domains"/>
    <property type="match status" value="1"/>
</dbReference>
<dbReference type="Pfam" id="PF07690">
    <property type="entry name" value="MFS_1"/>
    <property type="match status" value="1"/>
</dbReference>
<feature type="transmembrane region" description="Helical" evidence="5">
    <location>
        <begin position="168"/>
        <end position="186"/>
    </location>
</feature>
<feature type="domain" description="Major facilitator superfamily (MFS) profile" evidence="6">
    <location>
        <begin position="102"/>
        <end position="540"/>
    </location>
</feature>
<dbReference type="AlphaFoldDB" id="A0A9P5PSF8"/>
<dbReference type="FunFam" id="1.20.1250.20:FF:000011">
    <property type="entry name" value="MFS multidrug transporter, putative"/>
    <property type="match status" value="1"/>
</dbReference>
<keyword evidence="2 5" id="KW-0812">Transmembrane</keyword>
<organism evidence="7 8">
    <name type="scientific">Rhodocollybia butyracea</name>
    <dbReference type="NCBI Taxonomy" id="206335"/>
    <lineage>
        <taxon>Eukaryota</taxon>
        <taxon>Fungi</taxon>
        <taxon>Dikarya</taxon>
        <taxon>Basidiomycota</taxon>
        <taxon>Agaricomycotina</taxon>
        <taxon>Agaricomycetes</taxon>
        <taxon>Agaricomycetidae</taxon>
        <taxon>Agaricales</taxon>
        <taxon>Marasmiineae</taxon>
        <taxon>Omphalotaceae</taxon>
        <taxon>Rhodocollybia</taxon>
    </lineage>
</organism>
<dbReference type="PANTHER" id="PTHR23502">
    <property type="entry name" value="MAJOR FACILITATOR SUPERFAMILY"/>
    <property type="match status" value="1"/>
</dbReference>
<reference evidence="7" key="1">
    <citation type="submission" date="2020-11" db="EMBL/GenBank/DDBJ databases">
        <authorList>
            <consortium name="DOE Joint Genome Institute"/>
            <person name="Ahrendt S."/>
            <person name="Riley R."/>
            <person name="Andreopoulos W."/>
            <person name="Labutti K."/>
            <person name="Pangilinan J."/>
            <person name="Ruiz-Duenas F.J."/>
            <person name="Barrasa J.M."/>
            <person name="Sanchez-Garcia M."/>
            <person name="Camarero S."/>
            <person name="Miyauchi S."/>
            <person name="Serrano A."/>
            <person name="Linde D."/>
            <person name="Babiker R."/>
            <person name="Drula E."/>
            <person name="Ayuso-Fernandez I."/>
            <person name="Pacheco R."/>
            <person name="Padilla G."/>
            <person name="Ferreira P."/>
            <person name="Barriuso J."/>
            <person name="Kellner H."/>
            <person name="Castanera R."/>
            <person name="Alfaro M."/>
            <person name="Ramirez L."/>
            <person name="Pisabarro A.G."/>
            <person name="Kuo A."/>
            <person name="Tritt A."/>
            <person name="Lipzen A."/>
            <person name="He G."/>
            <person name="Yan M."/>
            <person name="Ng V."/>
            <person name="Cullen D."/>
            <person name="Martin F."/>
            <person name="Rosso M.-N."/>
            <person name="Henrissat B."/>
            <person name="Hibbett D."/>
            <person name="Martinez A.T."/>
            <person name="Grigoriev I.V."/>
        </authorList>
    </citation>
    <scope>NUCLEOTIDE SEQUENCE</scope>
    <source>
        <strain evidence="7">AH 40177</strain>
    </source>
</reference>
<dbReference type="Proteomes" id="UP000772434">
    <property type="component" value="Unassembled WGS sequence"/>
</dbReference>
<evidence type="ECO:0000313" key="7">
    <source>
        <dbReference type="EMBL" id="KAF9071459.1"/>
    </source>
</evidence>
<comment type="subcellular location">
    <subcellularLocation>
        <location evidence="1">Membrane</location>
        <topology evidence="1">Multi-pass membrane protein</topology>
    </subcellularLocation>
</comment>
<dbReference type="SUPFAM" id="SSF103473">
    <property type="entry name" value="MFS general substrate transporter"/>
    <property type="match status" value="1"/>
</dbReference>
<evidence type="ECO:0000256" key="2">
    <source>
        <dbReference type="ARBA" id="ARBA00022692"/>
    </source>
</evidence>
<dbReference type="PANTHER" id="PTHR23502:SF74">
    <property type="entry name" value="MAJOR FACILITATOR SUPERFAMILY (MFS) PROFILE DOMAIN-CONTAINING PROTEIN"/>
    <property type="match status" value="1"/>
</dbReference>
<evidence type="ECO:0000313" key="8">
    <source>
        <dbReference type="Proteomes" id="UP000772434"/>
    </source>
</evidence>
<feature type="transmembrane region" description="Helical" evidence="5">
    <location>
        <begin position="193"/>
        <end position="214"/>
    </location>
</feature>
<feature type="transmembrane region" description="Helical" evidence="5">
    <location>
        <begin position="137"/>
        <end position="156"/>
    </location>
</feature>
<dbReference type="PROSITE" id="PS00216">
    <property type="entry name" value="SUGAR_TRANSPORT_1"/>
    <property type="match status" value="1"/>
</dbReference>
<name>A0A9P5PSF8_9AGAR</name>
<evidence type="ECO:0000256" key="1">
    <source>
        <dbReference type="ARBA" id="ARBA00004141"/>
    </source>
</evidence>
<keyword evidence="8" id="KW-1185">Reference proteome</keyword>
<dbReference type="InterPro" id="IPR005829">
    <property type="entry name" value="Sugar_transporter_CS"/>
</dbReference>
<feature type="transmembrane region" description="Helical" evidence="5">
    <location>
        <begin position="376"/>
        <end position="395"/>
    </location>
</feature>